<dbReference type="GO" id="GO:0003735">
    <property type="term" value="F:structural constituent of ribosome"/>
    <property type="evidence" value="ECO:0007669"/>
    <property type="project" value="InterPro"/>
</dbReference>
<dbReference type="PANTHER" id="PTHR10732:SF0">
    <property type="entry name" value="40S RIBOSOMAL PROTEIN S17"/>
    <property type="match status" value="1"/>
</dbReference>
<evidence type="ECO:0000313" key="6">
    <source>
        <dbReference type="EMBL" id="ADK26013.1"/>
    </source>
</evidence>
<protein>
    <recommendedName>
        <fullName evidence="4">30S ribosomal protein S17e</fullName>
    </recommendedName>
</protein>
<feature type="region of interest" description="Disordered" evidence="5">
    <location>
        <begin position="59"/>
        <end position="83"/>
    </location>
</feature>
<evidence type="ECO:0000256" key="5">
    <source>
        <dbReference type="SAM" id="MobiDB-lite"/>
    </source>
</evidence>
<dbReference type="Pfam" id="PF00833">
    <property type="entry name" value="Ribosomal_S17e"/>
    <property type="match status" value="1"/>
</dbReference>
<proteinExistence type="inferred from homology"/>
<evidence type="ECO:0000256" key="4">
    <source>
        <dbReference type="ARBA" id="ARBA00035394"/>
    </source>
</evidence>
<keyword evidence="3" id="KW-0687">Ribonucleoprotein</keyword>
<name>E0A1F7_9ARCH</name>
<dbReference type="PANTHER" id="PTHR10732">
    <property type="entry name" value="40S RIBOSOMAL PROTEIN S17"/>
    <property type="match status" value="1"/>
</dbReference>
<dbReference type="SUPFAM" id="SSF116820">
    <property type="entry name" value="Rps17e-like"/>
    <property type="match status" value="1"/>
</dbReference>
<evidence type="ECO:0000256" key="3">
    <source>
        <dbReference type="ARBA" id="ARBA00023274"/>
    </source>
</evidence>
<dbReference type="EMBL" id="HM230015">
    <property type="protein sequence ID" value="ADK26013.1"/>
    <property type="molecule type" value="Genomic_DNA"/>
</dbReference>
<dbReference type="GO" id="GO:0005840">
    <property type="term" value="C:ribosome"/>
    <property type="evidence" value="ECO:0007669"/>
    <property type="project" value="UniProtKB-KW"/>
</dbReference>
<reference evidence="6" key="1">
    <citation type="journal article" date="2010" name="Trends Microbiol.">
        <title>Distinct gene set in two different lineages of ammonia-oxidizing archaea supports the phylum Thaumarchaeota.</title>
        <authorList>
            <person name="Spang A."/>
            <person name="Hatzenpichler R."/>
            <person name="Brochier-Armanet C."/>
            <person name="Rattei T."/>
            <person name="Tischler P."/>
            <person name="Spieck E."/>
            <person name="Streit W."/>
            <person name="Stahl D.A."/>
            <person name="Wagner M."/>
            <person name="Schleper C."/>
        </authorList>
    </citation>
    <scope>NUCLEOTIDE SEQUENCE</scope>
    <source>
        <strain evidence="6">Enrichment culture Ga9.2</strain>
    </source>
</reference>
<accession>E0A1F7</accession>
<evidence type="ECO:0000256" key="2">
    <source>
        <dbReference type="ARBA" id="ARBA00022980"/>
    </source>
</evidence>
<dbReference type="GO" id="GO:0006412">
    <property type="term" value="P:translation"/>
    <property type="evidence" value="ECO:0007669"/>
    <property type="project" value="InterPro"/>
</dbReference>
<keyword evidence="2" id="KW-0689">Ribosomal protein</keyword>
<dbReference type="InterPro" id="IPR036401">
    <property type="entry name" value="Ribosomal_eS17_sf"/>
</dbReference>
<feature type="compositionally biased region" description="Acidic residues" evidence="5">
    <location>
        <begin position="70"/>
        <end position="83"/>
    </location>
</feature>
<comment type="similarity">
    <text evidence="1">Belongs to the eukaryotic ribosomal protein eS17 family.</text>
</comment>
<sequence>MNRIKRISTELLQKYPDRFGLEFDANKKALNDLAVVRSKVLRNELAGYITAHLRKQEAQAKASMAAAAGETEEEQESEEEAEE</sequence>
<feature type="compositionally biased region" description="Low complexity" evidence="5">
    <location>
        <begin position="59"/>
        <end position="69"/>
    </location>
</feature>
<feature type="non-terminal residue" evidence="6">
    <location>
        <position position="83"/>
    </location>
</feature>
<dbReference type="InterPro" id="IPR001210">
    <property type="entry name" value="Ribosomal_eS17"/>
</dbReference>
<organism evidence="6">
    <name type="scientific">Candidatus Nitrososphaera gargensis</name>
    <dbReference type="NCBI Taxonomy" id="497727"/>
    <lineage>
        <taxon>Archaea</taxon>
        <taxon>Nitrososphaerota</taxon>
        <taxon>Nitrososphaeria</taxon>
        <taxon>Nitrososphaerales</taxon>
        <taxon>Nitrososphaeraceae</taxon>
        <taxon>Nitrososphaera</taxon>
    </lineage>
</organism>
<dbReference type="AlphaFoldDB" id="E0A1F7"/>
<dbReference type="GO" id="GO:1990904">
    <property type="term" value="C:ribonucleoprotein complex"/>
    <property type="evidence" value="ECO:0007669"/>
    <property type="project" value="UniProtKB-KW"/>
</dbReference>
<evidence type="ECO:0000256" key="1">
    <source>
        <dbReference type="ARBA" id="ARBA00010444"/>
    </source>
</evidence>
<dbReference type="Gene3D" id="1.10.60.20">
    <property type="entry name" value="Ribosomal protein S17e-like"/>
    <property type="match status" value="1"/>
</dbReference>